<dbReference type="SUPFAM" id="SSF50494">
    <property type="entry name" value="Trypsin-like serine proteases"/>
    <property type="match status" value="1"/>
</dbReference>
<dbReference type="AlphaFoldDB" id="A0A1Q6RAQ4"/>
<comment type="caution">
    <text evidence="3">The sequence shown here is derived from an EMBL/GenBank/DDBJ whole genome shotgun (WGS) entry which is preliminary data.</text>
</comment>
<dbReference type="PROSITE" id="PS51494">
    <property type="entry name" value="SPOIVB"/>
    <property type="match status" value="1"/>
</dbReference>
<dbReference type="InterPro" id="IPR008763">
    <property type="entry name" value="Peptidase_S55"/>
</dbReference>
<evidence type="ECO:0000259" key="2">
    <source>
        <dbReference type="PROSITE" id="PS51494"/>
    </source>
</evidence>
<protein>
    <recommendedName>
        <fullName evidence="2">Peptidase S55 domain-containing protein</fullName>
    </recommendedName>
</protein>
<dbReference type="STRING" id="626940.BHW43_00450"/>
<dbReference type="Pfam" id="PF05580">
    <property type="entry name" value="Peptidase_S55"/>
    <property type="match status" value="1"/>
</dbReference>
<dbReference type="RefSeq" id="WP_303679098.1">
    <property type="nucleotide sequence ID" value="NZ_JAJWUM010000010.1"/>
</dbReference>
<feature type="signal peptide" evidence="1">
    <location>
        <begin position="1"/>
        <end position="19"/>
    </location>
</feature>
<dbReference type="InterPro" id="IPR009003">
    <property type="entry name" value="Peptidase_S1_PA"/>
</dbReference>
<dbReference type="Proteomes" id="UP000186777">
    <property type="component" value="Unassembled WGS sequence"/>
</dbReference>
<keyword evidence="1" id="KW-0732">Signal</keyword>
<feature type="domain" description="Peptidase S55" evidence="2">
    <location>
        <begin position="1"/>
        <end position="137"/>
    </location>
</feature>
<organism evidence="3 4">
    <name type="scientific">Phascolarctobacterium succinatutens</name>
    <dbReference type="NCBI Taxonomy" id="626940"/>
    <lineage>
        <taxon>Bacteria</taxon>
        <taxon>Bacillati</taxon>
        <taxon>Bacillota</taxon>
        <taxon>Negativicutes</taxon>
        <taxon>Acidaminococcales</taxon>
        <taxon>Acidaminococcaceae</taxon>
        <taxon>Phascolarctobacterium</taxon>
    </lineage>
</organism>
<evidence type="ECO:0000313" key="4">
    <source>
        <dbReference type="Proteomes" id="UP000186777"/>
    </source>
</evidence>
<accession>A0A1Q6RAQ4</accession>
<evidence type="ECO:0000256" key="1">
    <source>
        <dbReference type="SAM" id="SignalP"/>
    </source>
</evidence>
<dbReference type="EMBL" id="MNTG01000001">
    <property type="protein sequence ID" value="OLA39400.1"/>
    <property type="molecule type" value="Genomic_DNA"/>
</dbReference>
<proteinExistence type="predicted"/>
<name>A0A1Q6RAQ4_9FIRM</name>
<feature type="chain" id="PRO_5012547586" description="Peptidase S55 domain-containing protein" evidence="1">
    <location>
        <begin position="20"/>
        <end position="555"/>
    </location>
</feature>
<sequence length="555" mass="59711">MRVFLLALLFCCQLLTAAAANVPLMPVRDLRAGMQGIGKTVISGDTIETFNVEILGVNGSEAMGYNIFVRLYGDLIEKTGGVAQGMSGSPVYVDGRLVGAVAFGKTFNDPHYCFLTPIGKMLPLLDEPRELPADWIPKGTALMAGGFTEYGMEYLQEKLQPFGLTAVNSGGTGASSDKPLEPGSSVGVALMQGDMTLGALGTVTWTDDSGKILAFGHPFMQRGSSNFFMNKVWVLGVVPNLQSSYKVGNLGEAIGSITQDRASGIGGVVGKQPASIPMFVTVNDSSRGQANSMRMRLIDDEQLVPSMVDAAVVNTVSKTVDRNGGGTAKLHFTITGVDSKKEMLTIDRENMYYSNDALLKNLDAELTEAVTILMQNKFEPVQIYGINVEAEVSNAVQVAEILNVRTKNAKVKPGDKVAIDVTMKPYRGEEFTKTVYFKVPKDHPGGKLALNVRGGSSMAWAIELLRKQQSEGVPAAKKKETRHKLSDYIKSVNTADKNNELIIDVAMGQMQPPNPEAAANDAGLAGMLQGSPFKQKYPFDFIIDGESEIVLTVDK</sequence>
<reference evidence="3 4" key="1">
    <citation type="journal article" date="2016" name="Nat. Biotechnol.">
        <title>Measurement of bacterial replication rates in microbial communities.</title>
        <authorList>
            <person name="Brown C.T."/>
            <person name="Olm M.R."/>
            <person name="Thomas B.C."/>
            <person name="Banfield J.F."/>
        </authorList>
    </citation>
    <scope>NUCLEOTIDE SEQUENCE [LARGE SCALE GENOMIC DNA]</scope>
    <source>
        <strain evidence="3">46_33</strain>
    </source>
</reference>
<evidence type="ECO:0000313" key="3">
    <source>
        <dbReference type="EMBL" id="OLA39400.1"/>
    </source>
</evidence>
<gene>
    <name evidence="3" type="ORF">BHW43_00450</name>
</gene>